<accession>A0A8R1YRW4</accession>
<proteinExistence type="predicted"/>
<evidence type="ECO:0000313" key="2">
    <source>
        <dbReference type="EnsemblMetazoa" id="PPA34779.1"/>
    </source>
</evidence>
<organism evidence="2 3">
    <name type="scientific">Pristionchus pacificus</name>
    <name type="common">Parasitic nematode worm</name>
    <dbReference type="NCBI Taxonomy" id="54126"/>
    <lineage>
        <taxon>Eukaryota</taxon>
        <taxon>Metazoa</taxon>
        <taxon>Ecdysozoa</taxon>
        <taxon>Nematoda</taxon>
        <taxon>Chromadorea</taxon>
        <taxon>Rhabditida</taxon>
        <taxon>Rhabditina</taxon>
        <taxon>Diplogasteromorpha</taxon>
        <taxon>Diplogasteroidea</taxon>
        <taxon>Neodiplogasteridae</taxon>
        <taxon>Pristionchus</taxon>
    </lineage>
</organism>
<keyword evidence="1" id="KW-0812">Transmembrane</keyword>
<keyword evidence="3" id="KW-1185">Reference proteome</keyword>
<gene>
    <name evidence="2" type="primary">WBGene00273148</name>
</gene>
<dbReference type="EnsemblMetazoa" id="PPA34779.1">
    <property type="protein sequence ID" value="PPA34779.1"/>
    <property type="gene ID" value="WBGene00273148"/>
</dbReference>
<evidence type="ECO:0000313" key="3">
    <source>
        <dbReference type="Proteomes" id="UP000005239"/>
    </source>
</evidence>
<evidence type="ECO:0000256" key="1">
    <source>
        <dbReference type="SAM" id="Phobius"/>
    </source>
</evidence>
<feature type="transmembrane region" description="Helical" evidence="1">
    <location>
        <begin position="20"/>
        <end position="43"/>
    </location>
</feature>
<dbReference type="Proteomes" id="UP000005239">
    <property type="component" value="Unassembled WGS sequence"/>
</dbReference>
<reference evidence="2" key="2">
    <citation type="submission" date="2022-06" db="UniProtKB">
        <authorList>
            <consortium name="EnsemblMetazoa"/>
        </authorList>
    </citation>
    <scope>IDENTIFICATION</scope>
    <source>
        <strain evidence="2">PS312</strain>
    </source>
</reference>
<sequence length="54" mass="5994">MMFPSYGVDESEDRNNCKCRIIVIVVVVGLILFGLVIASICTVETSRKGLPYPF</sequence>
<reference evidence="3" key="1">
    <citation type="journal article" date="2008" name="Nat. Genet.">
        <title>The Pristionchus pacificus genome provides a unique perspective on nematode lifestyle and parasitism.</title>
        <authorList>
            <person name="Dieterich C."/>
            <person name="Clifton S.W."/>
            <person name="Schuster L.N."/>
            <person name="Chinwalla A."/>
            <person name="Delehaunty K."/>
            <person name="Dinkelacker I."/>
            <person name="Fulton L."/>
            <person name="Fulton R."/>
            <person name="Godfrey J."/>
            <person name="Minx P."/>
            <person name="Mitreva M."/>
            <person name="Roeseler W."/>
            <person name="Tian H."/>
            <person name="Witte H."/>
            <person name="Yang S.P."/>
            <person name="Wilson R.K."/>
            <person name="Sommer R.J."/>
        </authorList>
    </citation>
    <scope>NUCLEOTIDE SEQUENCE [LARGE SCALE GENOMIC DNA]</scope>
    <source>
        <strain evidence="3">PS312</strain>
    </source>
</reference>
<keyword evidence="1" id="KW-0472">Membrane</keyword>
<dbReference type="AlphaFoldDB" id="A0A8R1YRW4"/>
<protein>
    <submittedName>
        <fullName evidence="2">Uncharacterized protein</fullName>
    </submittedName>
</protein>
<name>A0A8R1YRW4_PRIPA</name>
<keyword evidence="1" id="KW-1133">Transmembrane helix</keyword>